<dbReference type="HOGENOM" id="CLU_002755_1_2_7"/>
<feature type="transmembrane region" description="Helical" evidence="9">
    <location>
        <begin position="972"/>
        <end position="995"/>
    </location>
</feature>
<evidence type="ECO:0000256" key="7">
    <source>
        <dbReference type="ARBA" id="ARBA00022989"/>
    </source>
</evidence>
<keyword evidence="7 9" id="KW-1133">Transmembrane helix</keyword>
<proteinExistence type="inferred from homology"/>
<feature type="transmembrane region" description="Helical" evidence="9">
    <location>
        <begin position="539"/>
        <end position="556"/>
    </location>
</feature>
<dbReference type="SUPFAM" id="SSF82693">
    <property type="entry name" value="Multidrug efflux transporter AcrB pore domain, PN1, PN2, PC1 and PC2 subdomains"/>
    <property type="match status" value="3"/>
</dbReference>
<evidence type="ECO:0000259" key="10">
    <source>
        <dbReference type="PROSITE" id="PS50156"/>
    </source>
</evidence>
<dbReference type="GO" id="GO:0015562">
    <property type="term" value="F:efflux transmembrane transporter activity"/>
    <property type="evidence" value="ECO:0007669"/>
    <property type="project" value="InterPro"/>
</dbReference>
<feature type="transmembrane region" description="Helical" evidence="9">
    <location>
        <begin position="368"/>
        <end position="388"/>
    </location>
</feature>
<dbReference type="Gene3D" id="1.20.1640.10">
    <property type="entry name" value="Multidrug efflux transporter AcrB transmembrane domain"/>
    <property type="match status" value="2"/>
</dbReference>
<evidence type="ECO:0000256" key="2">
    <source>
        <dbReference type="ARBA" id="ARBA00010942"/>
    </source>
</evidence>
<dbReference type="NCBIfam" id="TIGR00915">
    <property type="entry name" value="2A0602"/>
    <property type="match status" value="1"/>
</dbReference>
<protein>
    <submittedName>
        <fullName evidence="11">Transporter, hydrophobe/amphiphile efflux-1 (HAE1) family</fullName>
    </submittedName>
</protein>
<feature type="transmembrane region" description="Helical" evidence="9">
    <location>
        <begin position="868"/>
        <end position="889"/>
    </location>
</feature>
<dbReference type="Proteomes" id="UP000009047">
    <property type="component" value="Chromosome"/>
</dbReference>
<feature type="transmembrane region" description="Helical" evidence="9">
    <location>
        <begin position="472"/>
        <end position="499"/>
    </location>
</feature>
<dbReference type="AlphaFoldDB" id="E1QD81"/>
<dbReference type="OrthoDB" id="9759330at2"/>
<dbReference type="GO" id="GO:0009636">
    <property type="term" value="P:response to toxic substance"/>
    <property type="evidence" value="ECO:0007669"/>
    <property type="project" value="UniProtKB-ARBA"/>
</dbReference>
<keyword evidence="5" id="KW-0997">Cell inner membrane</keyword>
<evidence type="ECO:0000256" key="1">
    <source>
        <dbReference type="ARBA" id="ARBA00004429"/>
    </source>
</evidence>
<evidence type="ECO:0000313" key="11">
    <source>
        <dbReference type="EMBL" id="ADK83400.1"/>
    </source>
</evidence>
<evidence type="ECO:0000256" key="3">
    <source>
        <dbReference type="ARBA" id="ARBA00022448"/>
    </source>
</evidence>
<reference evidence="11 12" key="1">
    <citation type="journal article" date="2010" name="Stand. Genomic Sci.">
        <title>Complete genome sequence of Desulfarculus baarsii type strain (2st14).</title>
        <authorList>
            <person name="Sun H."/>
            <person name="Spring S."/>
            <person name="Lapidus A."/>
            <person name="Davenport K."/>
            <person name="Del Rio T.G."/>
            <person name="Tice H."/>
            <person name="Nolan M."/>
            <person name="Copeland A."/>
            <person name="Cheng J.F."/>
            <person name="Lucas S."/>
            <person name="Tapia R."/>
            <person name="Goodwin L."/>
            <person name="Pitluck S."/>
            <person name="Ivanova N."/>
            <person name="Pagani I."/>
            <person name="Mavromatis K."/>
            <person name="Ovchinnikova G."/>
            <person name="Pati A."/>
            <person name="Chen A."/>
            <person name="Palaniappan K."/>
            <person name="Hauser L."/>
            <person name="Chang Y.J."/>
            <person name="Jeffries C.D."/>
            <person name="Detter J.C."/>
            <person name="Han C."/>
            <person name="Rohde M."/>
            <person name="Brambilla E."/>
            <person name="Goker M."/>
            <person name="Woyke T."/>
            <person name="Bristow J."/>
            <person name="Eisen J.A."/>
            <person name="Markowitz V."/>
            <person name="Hugenholtz P."/>
            <person name="Kyrpides N.C."/>
            <person name="Klenk H.P."/>
            <person name="Land M."/>
        </authorList>
    </citation>
    <scope>NUCLEOTIDE SEQUENCE [LARGE SCALE GENOMIC DNA]</scope>
    <source>
        <strain evidence="12">ATCC 33931 / DSM 2075 / LMG 7858 / VKM B-1802 / 2st14</strain>
    </source>
</reference>
<dbReference type="SUPFAM" id="SSF82714">
    <property type="entry name" value="Multidrug efflux transporter AcrB TolC docking domain, DN and DC subdomains"/>
    <property type="match status" value="2"/>
</dbReference>
<dbReference type="EMBL" id="CP002085">
    <property type="protein sequence ID" value="ADK83400.1"/>
    <property type="molecule type" value="Genomic_DNA"/>
</dbReference>
<evidence type="ECO:0000256" key="9">
    <source>
        <dbReference type="SAM" id="Phobius"/>
    </source>
</evidence>
<dbReference type="SUPFAM" id="SSF82866">
    <property type="entry name" value="Multidrug efflux transporter AcrB transmembrane domain"/>
    <property type="match status" value="2"/>
</dbReference>
<accession>E1QD81</accession>
<comment type="subcellular location">
    <subcellularLocation>
        <location evidence="1">Cell inner membrane</location>
        <topology evidence="1">Multi-pass membrane protein</topology>
    </subcellularLocation>
</comment>
<gene>
    <name evidence="11" type="ordered locus">Deba_0021</name>
</gene>
<evidence type="ECO:0000256" key="5">
    <source>
        <dbReference type="ARBA" id="ARBA00022519"/>
    </source>
</evidence>
<feature type="transmembrane region" description="Helical" evidence="9">
    <location>
        <begin position="342"/>
        <end position="361"/>
    </location>
</feature>
<evidence type="ECO:0000256" key="6">
    <source>
        <dbReference type="ARBA" id="ARBA00022692"/>
    </source>
</evidence>
<comment type="similarity">
    <text evidence="2">Belongs to the resistance-nodulation-cell division (RND) (TC 2.A.6) family.</text>
</comment>
<dbReference type="GO" id="GO:0042910">
    <property type="term" value="F:xenobiotic transmembrane transporter activity"/>
    <property type="evidence" value="ECO:0007669"/>
    <property type="project" value="TreeGrafter"/>
</dbReference>
<dbReference type="InterPro" id="IPR000731">
    <property type="entry name" value="SSD"/>
</dbReference>
<dbReference type="PANTHER" id="PTHR32063:SF76">
    <property type="entry name" value="EFFLUX PUMP MEMBRANE TRANSPORTER"/>
    <property type="match status" value="1"/>
</dbReference>
<dbReference type="GO" id="GO:0005886">
    <property type="term" value="C:plasma membrane"/>
    <property type="evidence" value="ECO:0007669"/>
    <property type="project" value="UniProtKB-SubCell"/>
</dbReference>
<dbReference type="Gene3D" id="3.30.70.1320">
    <property type="entry name" value="Multidrug efflux transporter AcrB pore domain like"/>
    <property type="match status" value="1"/>
</dbReference>
<evidence type="ECO:0000313" key="12">
    <source>
        <dbReference type="Proteomes" id="UP000009047"/>
    </source>
</evidence>
<keyword evidence="4" id="KW-1003">Cell membrane</keyword>
<dbReference type="FunFam" id="1.20.1640.10:FF:000001">
    <property type="entry name" value="Efflux pump membrane transporter"/>
    <property type="match status" value="1"/>
</dbReference>
<dbReference type="NCBIfam" id="NF000282">
    <property type="entry name" value="RND_permease_1"/>
    <property type="match status" value="1"/>
</dbReference>
<feature type="transmembrane region" description="Helical" evidence="9">
    <location>
        <begin position="1001"/>
        <end position="1027"/>
    </location>
</feature>
<dbReference type="Pfam" id="PF00873">
    <property type="entry name" value="ACR_tran"/>
    <property type="match status" value="1"/>
</dbReference>
<keyword evidence="8 9" id="KW-0472">Membrane</keyword>
<sequence length="1047" mass="111594">MISKLFIDRPRLAVVISLVITLAGLIALLNISVAQYPKITPPEIVVRATYPGASAEVVAQSVAAPIEAQVNGVEDMIYMTSTSGNDGSYSLTVTFDADANADIAQVNVLNRLKQAESKLPNEVVAQGLTVRARSSDMLAIINFFSPKGTRDQLFLSNFVSINVQDALARINGVSDANIFGELSYSMRVWMDPERLAALGLSASDINQAIASQNIQAAAGALGSSPGPAGQQLQYPLRAKGRLVTVEDFSNIVVRVNKDGGVLRLGDVARVELGAQSYAGNNLLDGAPAVPLGIYQSSDANALETMDQVRAELERLARTFPDDIEYRLTMDATLFVRATIHEIVLTLLMTFVLVVGVTFLFLQDWRATLIPTLTIPVSLIGAFAALLALGYSANIITLFALILAIGVVVDDAIVVVENVQRILDEERIDAKSATIKAMGQVTGPIIAATLVLLAMFLPVAFLPGITGRLYQQFAVTICFAVLLSGVCALTLSPALCALILRPAAGGHQARRGPLGWFEALLGRSRNGYVRGAGWLAGRRALTLGLLALVLTGGYLLFVGSPTSFLPDEDQGLFYLEIQLPPTASLERTSLVSRQIHAAIKDTPGIAAVTNINGRSALSGTGENLGRAVIMLKPWDERTADDEQLPAIIKAVQARVAAIPAADIRVITPPAIRGMGSVGGFDFRLQAFGDQTPQDLAAVTGAMVVAANQDPNIQRAFSSFTADAPQIYIDLDRVKAQSLGVPVGRVFETLQAQLGSKYVNDFNLFNRVYQVKIQADAPYRDAPEAIGQLYVRSDSGAMTPLSTLVSLKITTGPQVIYRYNQFPSTQINGAAAEGKSSGQAMDAMAALARRTLPQGYGFDWSGLSYQEQQAGGQTVAIFLTALLFGYLFLVAQYESWSIPLTVILSISVAVLGALAGLFIFGRALSIYGQIGLVLLLGLASKNAILIVEFAKTSREAGAPIVQAALDGARVRFRAVLMTAFSFILGVFPLVVATGAGAASRRDIGVTVFFGMLAATMLGIFLIPPLFVVLQGWREGLKDFVRARRGGTKP</sequence>
<dbReference type="Gene3D" id="3.30.70.1440">
    <property type="entry name" value="Multidrug efflux transporter AcrB pore domain"/>
    <property type="match status" value="1"/>
</dbReference>
<dbReference type="FunFam" id="3.30.70.1430:FF:000001">
    <property type="entry name" value="Efflux pump membrane transporter"/>
    <property type="match status" value="1"/>
</dbReference>
<dbReference type="PANTHER" id="PTHR32063">
    <property type="match status" value="1"/>
</dbReference>
<evidence type="ECO:0000256" key="4">
    <source>
        <dbReference type="ARBA" id="ARBA00022475"/>
    </source>
</evidence>
<feature type="domain" description="SSD" evidence="10">
    <location>
        <begin position="372"/>
        <end position="497"/>
    </location>
</feature>
<keyword evidence="3" id="KW-0813">Transport</keyword>
<dbReference type="InterPro" id="IPR027463">
    <property type="entry name" value="AcrB_DN_DC_subdom"/>
</dbReference>
<feature type="transmembrane region" description="Helical" evidence="9">
    <location>
        <begin position="924"/>
        <end position="945"/>
    </location>
</feature>
<feature type="transmembrane region" description="Helical" evidence="9">
    <location>
        <begin position="12"/>
        <end position="33"/>
    </location>
</feature>
<organism evidence="11 12">
    <name type="scientific">Desulfarculus baarsii (strain ATCC 33931 / DSM 2075 / LMG 7858 / VKM B-1802 / 2st14)</name>
    <dbReference type="NCBI Taxonomy" id="644282"/>
    <lineage>
        <taxon>Bacteria</taxon>
        <taxon>Pseudomonadati</taxon>
        <taxon>Thermodesulfobacteriota</taxon>
        <taxon>Desulfarculia</taxon>
        <taxon>Desulfarculales</taxon>
        <taxon>Desulfarculaceae</taxon>
        <taxon>Desulfarculus</taxon>
    </lineage>
</organism>
<name>E1QD81_DESB2</name>
<feature type="transmembrane region" description="Helical" evidence="9">
    <location>
        <begin position="436"/>
        <end position="460"/>
    </location>
</feature>
<dbReference type="Gene3D" id="3.30.70.1430">
    <property type="entry name" value="Multidrug efflux transporter AcrB pore domain"/>
    <property type="match status" value="2"/>
</dbReference>
<dbReference type="STRING" id="644282.Deba_0021"/>
<dbReference type="Gene3D" id="3.30.2090.10">
    <property type="entry name" value="Multidrug efflux transporter AcrB TolC docking domain, DN and DC subdomains"/>
    <property type="match status" value="2"/>
</dbReference>
<dbReference type="PRINTS" id="PR00702">
    <property type="entry name" value="ACRIFLAVINRP"/>
</dbReference>
<dbReference type="eggNOG" id="COG0841">
    <property type="taxonomic scope" value="Bacteria"/>
</dbReference>
<evidence type="ECO:0000256" key="8">
    <source>
        <dbReference type="ARBA" id="ARBA00023136"/>
    </source>
</evidence>
<dbReference type="KEGG" id="dbr:Deba_0021"/>
<feature type="transmembrane region" description="Helical" evidence="9">
    <location>
        <begin position="896"/>
        <end position="918"/>
    </location>
</feature>
<dbReference type="InterPro" id="IPR004764">
    <property type="entry name" value="MdtF-like"/>
</dbReference>
<keyword evidence="6 9" id="KW-0812">Transmembrane</keyword>
<feature type="transmembrane region" description="Helical" evidence="9">
    <location>
        <begin position="394"/>
        <end position="415"/>
    </location>
</feature>
<keyword evidence="12" id="KW-1185">Reference proteome</keyword>
<dbReference type="RefSeq" id="WP_013256856.1">
    <property type="nucleotide sequence ID" value="NC_014365.1"/>
</dbReference>
<dbReference type="PROSITE" id="PS50156">
    <property type="entry name" value="SSD"/>
    <property type="match status" value="1"/>
</dbReference>
<dbReference type="InterPro" id="IPR001036">
    <property type="entry name" value="Acrflvin-R"/>
</dbReference>